<dbReference type="Proteomes" id="UP001500908">
    <property type="component" value="Unassembled WGS sequence"/>
</dbReference>
<feature type="domain" description="HTH marR-type" evidence="1">
    <location>
        <begin position="20"/>
        <end position="160"/>
    </location>
</feature>
<dbReference type="InterPro" id="IPR036388">
    <property type="entry name" value="WH-like_DNA-bd_sf"/>
</dbReference>
<keyword evidence="3" id="KW-1185">Reference proteome</keyword>
<comment type="caution">
    <text evidence="2">The sequence shown here is derived from an EMBL/GenBank/DDBJ whole genome shotgun (WGS) entry which is preliminary data.</text>
</comment>
<protein>
    <submittedName>
        <fullName evidence="2">MarR family transcriptional regulator</fullName>
    </submittedName>
</protein>
<dbReference type="PRINTS" id="PR00598">
    <property type="entry name" value="HTHMARR"/>
</dbReference>
<evidence type="ECO:0000313" key="3">
    <source>
        <dbReference type="Proteomes" id="UP001500908"/>
    </source>
</evidence>
<dbReference type="InterPro" id="IPR000835">
    <property type="entry name" value="HTH_MarR-typ"/>
</dbReference>
<evidence type="ECO:0000259" key="1">
    <source>
        <dbReference type="PROSITE" id="PS50995"/>
    </source>
</evidence>
<evidence type="ECO:0000313" key="2">
    <source>
        <dbReference type="EMBL" id="GAA3745999.1"/>
    </source>
</evidence>
<dbReference type="Pfam" id="PF12802">
    <property type="entry name" value="MarR_2"/>
    <property type="match status" value="1"/>
</dbReference>
<sequence length="175" mass="19600">MTSRIRETAAAEPVTSDITDDELITAWGLLHEAFHTLQPLLLEGLDPDSPTMSGPWFEVLLRLQRSPEHRLPMSQLAREVSLSSGGFTKLADRMEQRGYLRRQACPSDRRMTYAELTDSGLDVAERAREKHLELLRRYVLAPLGAEGLRNFAAAARTLRDESGKAEQEPLCPPSC</sequence>
<organism evidence="2 3">
    <name type="scientific">Salinactinospora qingdaonensis</name>
    <dbReference type="NCBI Taxonomy" id="702744"/>
    <lineage>
        <taxon>Bacteria</taxon>
        <taxon>Bacillati</taxon>
        <taxon>Actinomycetota</taxon>
        <taxon>Actinomycetes</taxon>
        <taxon>Streptosporangiales</taxon>
        <taxon>Nocardiopsidaceae</taxon>
        <taxon>Salinactinospora</taxon>
    </lineage>
</organism>
<reference evidence="3" key="1">
    <citation type="journal article" date="2019" name="Int. J. Syst. Evol. Microbiol.">
        <title>The Global Catalogue of Microorganisms (GCM) 10K type strain sequencing project: providing services to taxonomists for standard genome sequencing and annotation.</title>
        <authorList>
            <consortium name="The Broad Institute Genomics Platform"/>
            <consortium name="The Broad Institute Genome Sequencing Center for Infectious Disease"/>
            <person name="Wu L."/>
            <person name="Ma J."/>
        </authorList>
    </citation>
    <scope>NUCLEOTIDE SEQUENCE [LARGE SCALE GENOMIC DNA]</scope>
    <source>
        <strain evidence="3">JCM 17137</strain>
    </source>
</reference>
<dbReference type="PANTHER" id="PTHR33164:SF99">
    <property type="entry name" value="MARR FAMILY REGULATORY PROTEIN"/>
    <property type="match status" value="1"/>
</dbReference>
<dbReference type="InterPro" id="IPR036390">
    <property type="entry name" value="WH_DNA-bd_sf"/>
</dbReference>
<dbReference type="SUPFAM" id="SSF46785">
    <property type="entry name" value="Winged helix' DNA-binding domain"/>
    <property type="match status" value="1"/>
</dbReference>
<dbReference type="EMBL" id="BAABDD010000011">
    <property type="protein sequence ID" value="GAA3745999.1"/>
    <property type="molecule type" value="Genomic_DNA"/>
</dbReference>
<dbReference type="RefSeq" id="WP_344971563.1">
    <property type="nucleotide sequence ID" value="NZ_BAABDD010000011.1"/>
</dbReference>
<dbReference type="Gene3D" id="1.10.10.10">
    <property type="entry name" value="Winged helix-like DNA-binding domain superfamily/Winged helix DNA-binding domain"/>
    <property type="match status" value="1"/>
</dbReference>
<gene>
    <name evidence="2" type="ORF">GCM10022402_26900</name>
</gene>
<dbReference type="PANTHER" id="PTHR33164">
    <property type="entry name" value="TRANSCRIPTIONAL REGULATOR, MARR FAMILY"/>
    <property type="match status" value="1"/>
</dbReference>
<dbReference type="PROSITE" id="PS50995">
    <property type="entry name" value="HTH_MARR_2"/>
    <property type="match status" value="1"/>
</dbReference>
<accession>A0ABP7FTB8</accession>
<proteinExistence type="predicted"/>
<name>A0ABP7FTB8_9ACTN</name>
<dbReference type="InterPro" id="IPR039422">
    <property type="entry name" value="MarR/SlyA-like"/>
</dbReference>
<dbReference type="SMART" id="SM00347">
    <property type="entry name" value="HTH_MARR"/>
    <property type="match status" value="1"/>
</dbReference>